<dbReference type="InterPro" id="IPR001810">
    <property type="entry name" value="F-box_dom"/>
</dbReference>
<keyword evidence="7" id="KW-1185">Reference proteome</keyword>
<dbReference type="InterPro" id="IPR051075">
    <property type="entry name" value="SCF_subunit_WD-repeat"/>
</dbReference>
<dbReference type="Gene3D" id="1.20.1280.50">
    <property type="match status" value="1"/>
</dbReference>
<feature type="repeat" description="WD" evidence="4">
    <location>
        <begin position="283"/>
        <end position="322"/>
    </location>
</feature>
<dbReference type="PANTHER" id="PTHR19872">
    <property type="entry name" value="UBIQUITIN LIGASE SPECIFICITY FACTOR/HREP PROTEIN"/>
    <property type="match status" value="1"/>
</dbReference>
<reference evidence="6 7" key="1">
    <citation type="journal article" date="2018" name="G3 (Bethesda)">
        <title>Phylogenetic and Phylogenomic Definition of Rhizopus Species.</title>
        <authorList>
            <person name="Gryganskyi A.P."/>
            <person name="Golan J."/>
            <person name="Dolatabadi S."/>
            <person name="Mondo S."/>
            <person name="Robb S."/>
            <person name="Idnurm A."/>
            <person name="Muszewska A."/>
            <person name="Steczkiewicz K."/>
            <person name="Masonjones S."/>
            <person name="Liao H.L."/>
            <person name="Gajdeczka M.T."/>
            <person name="Anike F."/>
            <person name="Vuek A."/>
            <person name="Anishchenko I.M."/>
            <person name="Voigt K."/>
            <person name="de Hoog G.S."/>
            <person name="Smith M.E."/>
            <person name="Heitman J."/>
            <person name="Vilgalys R."/>
            <person name="Stajich J.E."/>
        </authorList>
    </citation>
    <scope>NUCLEOTIDE SEQUENCE [LARGE SCALE GENOMIC DNA]</scope>
    <source>
        <strain evidence="6 7">LSU 92-RS-03</strain>
    </source>
</reference>
<feature type="repeat" description="WD" evidence="4">
    <location>
        <begin position="163"/>
        <end position="202"/>
    </location>
</feature>
<dbReference type="PROSITE" id="PS50082">
    <property type="entry name" value="WD_REPEATS_2"/>
    <property type="match status" value="6"/>
</dbReference>
<protein>
    <recommendedName>
        <fullName evidence="5">F-box domain-containing protein</fullName>
    </recommendedName>
</protein>
<feature type="repeat" description="WD" evidence="4">
    <location>
        <begin position="363"/>
        <end position="395"/>
    </location>
</feature>
<evidence type="ECO:0000256" key="1">
    <source>
        <dbReference type="ARBA" id="ARBA00022574"/>
    </source>
</evidence>
<feature type="repeat" description="WD" evidence="4">
    <location>
        <begin position="323"/>
        <end position="362"/>
    </location>
</feature>
<dbReference type="InterPro" id="IPR015943">
    <property type="entry name" value="WD40/YVTN_repeat-like_dom_sf"/>
</dbReference>
<keyword evidence="2" id="KW-0677">Repeat</keyword>
<dbReference type="InterPro" id="IPR020472">
    <property type="entry name" value="WD40_PAC1"/>
</dbReference>
<evidence type="ECO:0000313" key="6">
    <source>
        <dbReference type="EMBL" id="RCH97069.1"/>
    </source>
</evidence>
<dbReference type="AlphaFoldDB" id="A0A367K4I9"/>
<dbReference type="CDD" id="cd00200">
    <property type="entry name" value="WD40"/>
    <property type="match status" value="1"/>
</dbReference>
<dbReference type="SUPFAM" id="SSF81383">
    <property type="entry name" value="F-box domain"/>
    <property type="match status" value="1"/>
</dbReference>
<feature type="repeat" description="WD" evidence="4">
    <location>
        <begin position="203"/>
        <end position="242"/>
    </location>
</feature>
<feature type="domain" description="F-box" evidence="5">
    <location>
        <begin position="70"/>
        <end position="116"/>
    </location>
</feature>
<dbReference type="InterPro" id="IPR036047">
    <property type="entry name" value="F-box-like_dom_sf"/>
</dbReference>
<evidence type="ECO:0000256" key="4">
    <source>
        <dbReference type="PROSITE-ProRule" id="PRU00221"/>
    </source>
</evidence>
<dbReference type="SMART" id="SM00320">
    <property type="entry name" value="WD40"/>
    <property type="match status" value="6"/>
</dbReference>
<sequence length="395" mass="45698">MVYPHNNSTHNGINNDYSIPIAPPYARDVEMTECSFEQPMNLVQKSRSKRILHYRHHEPLIQWATIEKKIDFTAIFPIELCSHILSLLTIDSLLSVPLVSRRWASLFYLDDLWKIKMLENDWRLKIPKHVTLSEEEKSWYYWFKQRYQLESRWNTGKVAPHYLLGHTDSVYCIQFDDEKVITGSRDRTIKIWDLCQYQCVYTLEGHTASVLCLQYDENIIVSGSSDMTVIVWDMKTRRIRAKLHGHAAGVSDVAFNDKYIVSSSKDASIRIWDRRTYQPIRMIVGHQGAVNSIQIQGDQLVSASNDSLIKLWNISTGNMIREFTGHKHGLACVRFDGKRIVSGSNDHTIRVWDAESGLCTMIFAGHSGLVRNLRFDGDRVISASYDQSIRVWDIK</sequence>
<dbReference type="Pfam" id="PF00400">
    <property type="entry name" value="WD40"/>
    <property type="match status" value="6"/>
</dbReference>
<gene>
    <name evidence="6" type="ORF">CU098_010356</name>
</gene>
<dbReference type="PROSITE" id="PS50294">
    <property type="entry name" value="WD_REPEATS_REGION"/>
    <property type="match status" value="6"/>
</dbReference>
<evidence type="ECO:0000256" key="3">
    <source>
        <dbReference type="ARBA" id="ARBA00022786"/>
    </source>
</evidence>
<dbReference type="Proteomes" id="UP000253551">
    <property type="component" value="Unassembled WGS sequence"/>
</dbReference>
<dbReference type="PROSITE" id="PS50181">
    <property type="entry name" value="FBOX"/>
    <property type="match status" value="1"/>
</dbReference>
<keyword evidence="3" id="KW-0833">Ubl conjugation pathway</keyword>
<keyword evidence="1 4" id="KW-0853">WD repeat</keyword>
<dbReference type="EMBL" id="PJQM01002228">
    <property type="protein sequence ID" value="RCH97069.1"/>
    <property type="molecule type" value="Genomic_DNA"/>
</dbReference>
<evidence type="ECO:0000313" key="7">
    <source>
        <dbReference type="Proteomes" id="UP000253551"/>
    </source>
</evidence>
<evidence type="ECO:0000256" key="2">
    <source>
        <dbReference type="ARBA" id="ARBA00022737"/>
    </source>
</evidence>
<feature type="repeat" description="WD" evidence="4">
    <location>
        <begin position="243"/>
        <end position="282"/>
    </location>
</feature>
<dbReference type="OrthoDB" id="19711at2759"/>
<dbReference type="STRING" id="4846.A0A367K4I9"/>
<accession>A0A367K4I9</accession>
<dbReference type="Gene3D" id="2.130.10.10">
    <property type="entry name" value="YVTN repeat-like/Quinoprotein amine dehydrogenase"/>
    <property type="match status" value="2"/>
</dbReference>
<dbReference type="SUPFAM" id="SSF50978">
    <property type="entry name" value="WD40 repeat-like"/>
    <property type="match status" value="1"/>
</dbReference>
<dbReference type="InterPro" id="IPR019775">
    <property type="entry name" value="WD40_repeat_CS"/>
</dbReference>
<dbReference type="InterPro" id="IPR001680">
    <property type="entry name" value="WD40_rpt"/>
</dbReference>
<organism evidence="6 7">
    <name type="scientific">Rhizopus stolonifer</name>
    <name type="common">Rhizopus nigricans</name>
    <dbReference type="NCBI Taxonomy" id="4846"/>
    <lineage>
        <taxon>Eukaryota</taxon>
        <taxon>Fungi</taxon>
        <taxon>Fungi incertae sedis</taxon>
        <taxon>Mucoromycota</taxon>
        <taxon>Mucoromycotina</taxon>
        <taxon>Mucoromycetes</taxon>
        <taxon>Mucorales</taxon>
        <taxon>Mucorineae</taxon>
        <taxon>Rhizopodaceae</taxon>
        <taxon>Rhizopus</taxon>
    </lineage>
</organism>
<dbReference type="InterPro" id="IPR036322">
    <property type="entry name" value="WD40_repeat_dom_sf"/>
</dbReference>
<proteinExistence type="predicted"/>
<dbReference type="PANTHER" id="PTHR19872:SF9">
    <property type="entry name" value="UBIQUITIN-BINDING SDF UBIQUITIN LIGASE COMPLEX SUBUNIT"/>
    <property type="match status" value="1"/>
</dbReference>
<comment type="caution">
    <text evidence="6">The sequence shown here is derived from an EMBL/GenBank/DDBJ whole genome shotgun (WGS) entry which is preliminary data.</text>
</comment>
<dbReference type="SMART" id="SM00256">
    <property type="entry name" value="FBOX"/>
    <property type="match status" value="1"/>
</dbReference>
<evidence type="ECO:0000259" key="5">
    <source>
        <dbReference type="PROSITE" id="PS50181"/>
    </source>
</evidence>
<dbReference type="Pfam" id="PF12937">
    <property type="entry name" value="F-box-like"/>
    <property type="match status" value="1"/>
</dbReference>
<dbReference type="PRINTS" id="PR00320">
    <property type="entry name" value="GPROTEINBRPT"/>
</dbReference>
<dbReference type="PROSITE" id="PS00678">
    <property type="entry name" value="WD_REPEATS_1"/>
    <property type="match status" value="5"/>
</dbReference>
<name>A0A367K4I9_RHIST</name>